<keyword evidence="1" id="KW-0479">Metal-binding</keyword>
<dbReference type="GO" id="GO:0016857">
    <property type="term" value="F:racemase and epimerase activity, acting on carbohydrates and derivatives"/>
    <property type="evidence" value="ECO:0007669"/>
    <property type="project" value="InterPro"/>
</dbReference>
<dbReference type="SUPFAM" id="SSF51366">
    <property type="entry name" value="Ribulose-phoshate binding barrel"/>
    <property type="match status" value="1"/>
</dbReference>
<accession>A0A0F9YFI3</accession>
<keyword evidence="2" id="KW-0413">Isomerase</keyword>
<name>A0A0F9YFI3_9BACT</name>
<evidence type="ECO:0000256" key="1">
    <source>
        <dbReference type="ARBA" id="ARBA00022723"/>
    </source>
</evidence>
<dbReference type="GO" id="GO:0046872">
    <property type="term" value="F:metal ion binding"/>
    <property type="evidence" value="ECO:0007669"/>
    <property type="project" value="UniProtKB-KW"/>
</dbReference>
<sequence length="234" mass="26379">MIEIVPAILPKNYEDLKDKIAFVRGIVPIVQIDICDGIFVSSKTWPFDFAFGNTSTEEHFNKILNEKEGMPFWEDIDFELDLMVSDAVKNFDIYTKLGAKRIIFHIESVGNLKEFGDFLEGIDIYIRELMEIGVAINIETPVEGIFPLISNIDFVQCMGINKIGFQGQEFDKKVLDNIKILKEKFPDLVISVDGGVNIETASLLIKAGADRLVAGSSIFNSEDIMETIEEFKNL</sequence>
<dbReference type="Gene3D" id="3.20.20.70">
    <property type="entry name" value="Aldolase class I"/>
    <property type="match status" value="1"/>
</dbReference>
<organism evidence="3 4">
    <name type="scientific">Candidatus Nomurabacteria bacterium GW2011_GWF1_31_48</name>
    <dbReference type="NCBI Taxonomy" id="1618767"/>
    <lineage>
        <taxon>Bacteria</taxon>
        <taxon>Candidatus Nomuraibacteriota</taxon>
    </lineage>
</organism>
<comment type="caution">
    <text evidence="3">The sequence shown here is derived from an EMBL/GenBank/DDBJ whole genome shotgun (WGS) entry which is preliminary data.</text>
</comment>
<reference evidence="3 4" key="1">
    <citation type="journal article" date="2015" name="Nature">
        <title>rRNA introns, odd ribosomes, and small enigmatic genomes across a large radiation of phyla.</title>
        <authorList>
            <person name="Brown C.T."/>
            <person name="Hug L.A."/>
            <person name="Thomas B.C."/>
            <person name="Sharon I."/>
            <person name="Castelle C.J."/>
            <person name="Singh A."/>
            <person name="Wilkins M.J."/>
            <person name="Williams K.H."/>
            <person name="Banfield J.F."/>
        </authorList>
    </citation>
    <scope>NUCLEOTIDE SEQUENCE [LARGE SCALE GENOMIC DNA]</scope>
</reference>
<dbReference type="AlphaFoldDB" id="A0A0F9YFI3"/>
<evidence type="ECO:0000313" key="3">
    <source>
        <dbReference type="EMBL" id="KKP30118.1"/>
    </source>
</evidence>
<gene>
    <name evidence="3" type="ORF">UR19_C0004G0026</name>
</gene>
<dbReference type="InterPro" id="IPR000056">
    <property type="entry name" value="Ribul_P_3_epim-like"/>
</dbReference>
<proteinExistence type="predicted"/>
<evidence type="ECO:0000256" key="2">
    <source>
        <dbReference type="ARBA" id="ARBA00023235"/>
    </source>
</evidence>
<dbReference type="Proteomes" id="UP000034934">
    <property type="component" value="Unassembled WGS sequence"/>
</dbReference>
<dbReference type="PANTHER" id="PTHR11749">
    <property type="entry name" value="RIBULOSE-5-PHOSPHATE-3-EPIMERASE"/>
    <property type="match status" value="1"/>
</dbReference>
<protein>
    <submittedName>
        <fullName evidence="3">Ribulose-phosphate 3-epimerase</fullName>
    </submittedName>
</protein>
<evidence type="ECO:0000313" key="4">
    <source>
        <dbReference type="Proteomes" id="UP000034934"/>
    </source>
</evidence>
<dbReference type="InterPro" id="IPR011060">
    <property type="entry name" value="RibuloseP-bd_barrel"/>
</dbReference>
<dbReference type="EMBL" id="LBOG01000004">
    <property type="protein sequence ID" value="KKP30118.1"/>
    <property type="molecule type" value="Genomic_DNA"/>
</dbReference>
<dbReference type="InterPro" id="IPR013785">
    <property type="entry name" value="Aldolase_TIM"/>
</dbReference>
<dbReference type="Pfam" id="PF00834">
    <property type="entry name" value="Ribul_P_3_epim"/>
    <property type="match status" value="1"/>
</dbReference>
<dbReference type="GO" id="GO:0005975">
    <property type="term" value="P:carbohydrate metabolic process"/>
    <property type="evidence" value="ECO:0007669"/>
    <property type="project" value="InterPro"/>
</dbReference>